<evidence type="ECO:0000256" key="1">
    <source>
        <dbReference type="SAM" id="MobiDB-lite"/>
    </source>
</evidence>
<feature type="compositionally biased region" description="Pro residues" evidence="1">
    <location>
        <begin position="109"/>
        <end position="122"/>
    </location>
</feature>
<dbReference type="EMBL" id="GBRH01178094">
    <property type="protein sequence ID" value="JAE19802.1"/>
    <property type="molecule type" value="Transcribed_RNA"/>
</dbReference>
<reference evidence="2" key="1">
    <citation type="submission" date="2014-09" db="EMBL/GenBank/DDBJ databases">
        <authorList>
            <person name="Magalhaes I.L.F."/>
            <person name="Oliveira U."/>
            <person name="Santos F.R."/>
            <person name="Vidigal T.H.D.A."/>
            <person name="Brescovit A.D."/>
            <person name="Santos A.J."/>
        </authorList>
    </citation>
    <scope>NUCLEOTIDE SEQUENCE</scope>
    <source>
        <tissue evidence="2">Shoot tissue taken approximately 20 cm above the soil surface</tissue>
    </source>
</reference>
<evidence type="ECO:0000313" key="2">
    <source>
        <dbReference type="EMBL" id="JAE19802.1"/>
    </source>
</evidence>
<dbReference type="AlphaFoldDB" id="A0A0A9G5M9"/>
<reference evidence="2" key="2">
    <citation type="journal article" date="2015" name="Data Brief">
        <title>Shoot transcriptome of the giant reed, Arundo donax.</title>
        <authorList>
            <person name="Barrero R.A."/>
            <person name="Guerrero F.D."/>
            <person name="Moolhuijzen P."/>
            <person name="Goolsby J.A."/>
            <person name="Tidwell J."/>
            <person name="Bellgard S.E."/>
            <person name="Bellgard M.I."/>
        </authorList>
    </citation>
    <scope>NUCLEOTIDE SEQUENCE</scope>
    <source>
        <tissue evidence="2">Shoot tissue taken approximately 20 cm above the soil surface</tissue>
    </source>
</reference>
<sequence>MSDQAVLVLTLQAKLDTLSSCTFFSPFRICLCNKPCFRVHTLCVRISLSFRSARTAGPRTSRGGGRGREQRRRRGRPCRRRRAGCRQGRRRPARRSGCRCCRPCSTAGPPRPAAPPGTPAAPPSSWQTPCTHSPCRGGRRRMPALC</sequence>
<accession>A0A0A9G5M9</accession>
<feature type="compositionally biased region" description="Basic residues" evidence="1">
    <location>
        <begin position="137"/>
        <end position="146"/>
    </location>
</feature>
<name>A0A0A9G5M9_ARUDO</name>
<feature type="region of interest" description="Disordered" evidence="1">
    <location>
        <begin position="53"/>
        <end position="146"/>
    </location>
</feature>
<proteinExistence type="predicted"/>
<feature type="compositionally biased region" description="Basic residues" evidence="1">
    <location>
        <begin position="69"/>
        <end position="97"/>
    </location>
</feature>
<organism evidence="2">
    <name type="scientific">Arundo donax</name>
    <name type="common">Giant reed</name>
    <name type="synonym">Donax arundinaceus</name>
    <dbReference type="NCBI Taxonomy" id="35708"/>
    <lineage>
        <taxon>Eukaryota</taxon>
        <taxon>Viridiplantae</taxon>
        <taxon>Streptophyta</taxon>
        <taxon>Embryophyta</taxon>
        <taxon>Tracheophyta</taxon>
        <taxon>Spermatophyta</taxon>
        <taxon>Magnoliopsida</taxon>
        <taxon>Liliopsida</taxon>
        <taxon>Poales</taxon>
        <taxon>Poaceae</taxon>
        <taxon>PACMAD clade</taxon>
        <taxon>Arundinoideae</taxon>
        <taxon>Arundineae</taxon>
        <taxon>Arundo</taxon>
    </lineage>
</organism>
<protein>
    <submittedName>
        <fullName evidence="2">Uncharacterized protein</fullName>
    </submittedName>
</protein>